<dbReference type="EMBL" id="FQZG01000011">
    <property type="protein sequence ID" value="SHI66447.1"/>
    <property type="molecule type" value="Genomic_DNA"/>
</dbReference>
<feature type="transmembrane region" description="Helical" evidence="1">
    <location>
        <begin position="184"/>
        <end position="203"/>
    </location>
</feature>
<reference evidence="2 3" key="1">
    <citation type="submission" date="2016-11" db="EMBL/GenBank/DDBJ databases">
        <authorList>
            <person name="Jaros S."/>
            <person name="Januszkiewicz K."/>
            <person name="Wedrychowicz H."/>
        </authorList>
    </citation>
    <scope>NUCLEOTIDE SEQUENCE [LARGE SCALE GENOMIC DNA]</scope>
    <source>
        <strain evidence="2 3">DSM 12906</strain>
    </source>
</reference>
<dbReference type="Pfam" id="PF04854">
    <property type="entry name" value="DUF624"/>
    <property type="match status" value="1"/>
</dbReference>
<evidence type="ECO:0000256" key="1">
    <source>
        <dbReference type="SAM" id="Phobius"/>
    </source>
</evidence>
<feature type="transmembrane region" description="Helical" evidence="1">
    <location>
        <begin position="116"/>
        <end position="137"/>
    </location>
</feature>
<keyword evidence="1" id="KW-0812">Transmembrane</keyword>
<accession>A0A1M6CZL5</accession>
<organism evidence="2 3">
    <name type="scientific">Tessaracoccus bendigoensis DSM 12906</name>
    <dbReference type="NCBI Taxonomy" id="1123357"/>
    <lineage>
        <taxon>Bacteria</taxon>
        <taxon>Bacillati</taxon>
        <taxon>Actinomycetota</taxon>
        <taxon>Actinomycetes</taxon>
        <taxon>Propionibacteriales</taxon>
        <taxon>Propionibacteriaceae</taxon>
        <taxon>Tessaracoccus</taxon>
    </lineage>
</organism>
<name>A0A1M6CZL5_9ACTN</name>
<dbReference type="InterPro" id="IPR006938">
    <property type="entry name" value="DUF624"/>
</dbReference>
<protein>
    <submittedName>
        <fullName evidence="2">Uncharacterized membrane protein YesL</fullName>
    </submittedName>
</protein>
<sequence length="219" mass="23313">MSTAAKSEGGGWAVTVMRWLGWLTAPVEIGLAFLLGLLAGGVVLGFAPACRAAVAMSRAQLTPEGDGTPWRDAVTAWRSSFWSSQRRLAPWGLVALVLSTEIILAFLGVLPGGWVVSVPLLLFGGYFVRALALRVVLMDPPRNALPVEVPWRAAIVLPAVKVGSTLILFPVCVAVLLLLLAQPAIGITFGPGLVMLTATWLAVRDLETLGPRITEHHHK</sequence>
<dbReference type="STRING" id="1123357.SAMN02745244_00795"/>
<evidence type="ECO:0000313" key="2">
    <source>
        <dbReference type="EMBL" id="SHI66447.1"/>
    </source>
</evidence>
<evidence type="ECO:0000313" key="3">
    <source>
        <dbReference type="Proteomes" id="UP000184512"/>
    </source>
</evidence>
<proteinExistence type="predicted"/>
<feature type="transmembrane region" description="Helical" evidence="1">
    <location>
        <begin position="149"/>
        <end position="178"/>
    </location>
</feature>
<keyword evidence="1" id="KW-0472">Membrane</keyword>
<dbReference type="AlphaFoldDB" id="A0A1M6CZL5"/>
<gene>
    <name evidence="2" type="ORF">SAMN02745244_00795</name>
</gene>
<feature type="transmembrane region" description="Helical" evidence="1">
    <location>
        <begin position="88"/>
        <end position="110"/>
    </location>
</feature>
<dbReference type="Proteomes" id="UP000184512">
    <property type="component" value="Unassembled WGS sequence"/>
</dbReference>
<keyword evidence="1" id="KW-1133">Transmembrane helix</keyword>
<dbReference type="RefSeq" id="WP_073186260.1">
    <property type="nucleotide sequence ID" value="NZ_FQZG01000011.1"/>
</dbReference>
<keyword evidence="3" id="KW-1185">Reference proteome</keyword>
<feature type="transmembrane region" description="Helical" evidence="1">
    <location>
        <begin position="29"/>
        <end position="50"/>
    </location>
</feature>